<protein>
    <submittedName>
        <fullName evidence="2">Uncharacterized protein</fullName>
    </submittedName>
</protein>
<accession>D6ZJM5</accession>
<sequence length="40" mass="4231">MSTYSSSTSKGSVPGRIGIRNAGTPTRSTNRLVFSVAEEK</sequence>
<dbReference type="HOGENOM" id="CLU_3292540_0_0_11"/>
<organism evidence="2 3">
    <name type="scientific">Mobiluncus curtisii (strain ATCC 43063 / DSM 2711 / V125)</name>
    <name type="common">Falcivibrio vaginalis</name>
    <dbReference type="NCBI Taxonomy" id="548479"/>
    <lineage>
        <taxon>Bacteria</taxon>
        <taxon>Bacillati</taxon>
        <taxon>Actinomycetota</taxon>
        <taxon>Actinomycetes</taxon>
        <taxon>Actinomycetales</taxon>
        <taxon>Actinomycetaceae</taxon>
        <taxon>Mobiluncus</taxon>
    </lineage>
</organism>
<name>D6ZJM5_MOBCV</name>
<feature type="region of interest" description="Disordered" evidence="1">
    <location>
        <begin position="1"/>
        <end position="27"/>
    </location>
</feature>
<dbReference type="AlphaFoldDB" id="D6ZJM5"/>
<evidence type="ECO:0000256" key="1">
    <source>
        <dbReference type="SAM" id="MobiDB-lite"/>
    </source>
</evidence>
<dbReference type="STRING" id="548479.HMPREF0573_10605"/>
<gene>
    <name evidence="2" type="ordered locus">HMPREF0573_10605</name>
</gene>
<feature type="compositionally biased region" description="Low complexity" evidence="1">
    <location>
        <begin position="1"/>
        <end position="12"/>
    </location>
</feature>
<keyword evidence="3" id="KW-1185">Reference proteome</keyword>
<dbReference type="KEGG" id="mcu:HMPREF0573_10605"/>
<reference evidence="3" key="1">
    <citation type="submission" date="2010-03" db="EMBL/GenBank/DDBJ databases">
        <title>Complete sequence of Mobiluncus curtisii ATCC 43063.</title>
        <authorList>
            <person name="Muzny D."/>
            <person name="Qin X."/>
            <person name="Deng J."/>
            <person name="Jiang H."/>
            <person name="Liu Y."/>
            <person name="Qu J."/>
            <person name="Song X.-Z."/>
            <person name="Zhang L."/>
            <person name="Thornton R."/>
            <person name="Coyle M."/>
            <person name="Francisco L."/>
            <person name="Jackson L."/>
            <person name="Javaid M."/>
            <person name="Korchina V."/>
            <person name="Kovar C."/>
            <person name="Mata R."/>
            <person name="Mathew T."/>
            <person name="Ngo R."/>
            <person name="Nguyen L."/>
            <person name="Nguyen N."/>
            <person name="Okwuonu G."/>
            <person name="Ongeri F."/>
            <person name="Pham C."/>
            <person name="Simmons D."/>
            <person name="Wilczek-Boney K."/>
            <person name="Hale W."/>
            <person name="Jakkamsetti A."/>
            <person name="Pham P."/>
            <person name="Ruth R."/>
            <person name="San Lucas F."/>
            <person name="Warren J."/>
            <person name="Zhang J."/>
            <person name="Zhao Z."/>
            <person name="Zhou C."/>
            <person name="Zhu D."/>
            <person name="Lee S."/>
            <person name="Bess C."/>
            <person name="Blankenburg K."/>
            <person name="Forbes L."/>
            <person name="Fu Q."/>
            <person name="Gubbala S."/>
            <person name="Hirani K."/>
            <person name="Jayaseelan J.C."/>
            <person name="Lara F."/>
            <person name="Munidasa M."/>
            <person name="Palculict T."/>
            <person name="Patil S."/>
            <person name="Pu L.-L."/>
            <person name="Saada N."/>
            <person name="Tang L."/>
            <person name="Weissenberger G."/>
            <person name="Zhu Y."/>
            <person name="Hemphill L."/>
            <person name="Shang Y."/>
            <person name="Youmans B."/>
            <person name="Ayvaz T."/>
            <person name="Ross M."/>
            <person name="Santibanez J."/>
            <person name="Aqrawi P."/>
            <person name="Gross S."/>
            <person name="Joshi V."/>
            <person name="Fowler G."/>
            <person name="Nazareth L."/>
            <person name="Reid J."/>
            <person name="Worley K."/>
            <person name="Petrosino J."/>
            <person name="Highlander S."/>
            <person name="Gibbs R."/>
            <person name="Gibbs R."/>
        </authorList>
    </citation>
    <scope>NUCLEOTIDE SEQUENCE [LARGE SCALE GENOMIC DNA]</scope>
    <source>
        <strain evidence="3">ATCC 43063 / DSM 2711 / V125</strain>
    </source>
</reference>
<evidence type="ECO:0000313" key="2">
    <source>
        <dbReference type="EMBL" id="ADI66924.1"/>
    </source>
</evidence>
<proteinExistence type="predicted"/>
<dbReference type="EMBL" id="CP001992">
    <property type="protein sequence ID" value="ADI66924.1"/>
    <property type="molecule type" value="Genomic_DNA"/>
</dbReference>
<dbReference type="Proteomes" id="UP000006742">
    <property type="component" value="Chromosome"/>
</dbReference>
<evidence type="ECO:0000313" key="3">
    <source>
        <dbReference type="Proteomes" id="UP000006742"/>
    </source>
</evidence>